<protein>
    <submittedName>
        <fullName evidence="2">Quinol monooxygenase YgiN</fullName>
    </submittedName>
</protein>
<keyword evidence="2" id="KW-0503">Monooxygenase</keyword>
<dbReference type="AlphaFoldDB" id="A0A1I2GU95"/>
<name>A0A1I2GU95_9BACT</name>
<evidence type="ECO:0000259" key="1">
    <source>
        <dbReference type="PROSITE" id="PS51725"/>
    </source>
</evidence>
<dbReference type="InterPro" id="IPR007138">
    <property type="entry name" value="ABM_dom"/>
</dbReference>
<organism evidence="2 3">
    <name type="scientific">Nannocystis exedens</name>
    <dbReference type="NCBI Taxonomy" id="54"/>
    <lineage>
        <taxon>Bacteria</taxon>
        <taxon>Pseudomonadati</taxon>
        <taxon>Myxococcota</taxon>
        <taxon>Polyangia</taxon>
        <taxon>Nannocystales</taxon>
        <taxon>Nannocystaceae</taxon>
        <taxon>Nannocystis</taxon>
    </lineage>
</organism>
<dbReference type="EMBL" id="FOMX01000034">
    <property type="protein sequence ID" value="SFF20141.1"/>
    <property type="molecule type" value="Genomic_DNA"/>
</dbReference>
<evidence type="ECO:0000313" key="3">
    <source>
        <dbReference type="Proteomes" id="UP000199400"/>
    </source>
</evidence>
<dbReference type="Pfam" id="PF03992">
    <property type="entry name" value="ABM"/>
    <property type="match status" value="1"/>
</dbReference>
<dbReference type="Proteomes" id="UP000199400">
    <property type="component" value="Unassembled WGS sequence"/>
</dbReference>
<dbReference type="STRING" id="54.SAMN02745121_07488"/>
<feature type="domain" description="ABM" evidence="1">
    <location>
        <begin position="5"/>
        <end position="97"/>
    </location>
</feature>
<dbReference type="SUPFAM" id="SSF54909">
    <property type="entry name" value="Dimeric alpha+beta barrel"/>
    <property type="match status" value="1"/>
</dbReference>
<proteinExistence type="predicted"/>
<evidence type="ECO:0000313" key="2">
    <source>
        <dbReference type="EMBL" id="SFF20141.1"/>
    </source>
</evidence>
<dbReference type="Gene3D" id="3.30.70.100">
    <property type="match status" value="1"/>
</dbReference>
<keyword evidence="2" id="KW-0560">Oxidoreductase</keyword>
<dbReference type="OrthoDB" id="5518280at2"/>
<dbReference type="InterPro" id="IPR011008">
    <property type="entry name" value="Dimeric_a/b-barrel"/>
</dbReference>
<gene>
    <name evidence="2" type="ORF">SAMN02745121_07488</name>
</gene>
<dbReference type="GO" id="GO:0004497">
    <property type="term" value="F:monooxygenase activity"/>
    <property type="evidence" value="ECO:0007669"/>
    <property type="project" value="UniProtKB-KW"/>
</dbReference>
<accession>A0A1I2GU95</accession>
<sequence length="111" mass="11991">MRATYGFRATMTARPGKGDELVDLLISVTTGARPALSEHCVLYLVGRSASDRDVVHVTEGWTTKEAHAENFASAQARAFLAKIAPLIEDGTQYQDEVPVGGRLLEGWGRCG</sequence>
<dbReference type="PROSITE" id="PS51725">
    <property type="entry name" value="ABM"/>
    <property type="match status" value="1"/>
</dbReference>
<keyword evidence="3" id="KW-1185">Reference proteome</keyword>
<reference evidence="3" key="1">
    <citation type="submission" date="2016-10" db="EMBL/GenBank/DDBJ databases">
        <authorList>
            <person name="Varghese N."/>
            <person name="Submissions S."/>
        </authorList>
    </citation>
    <scope>NUCLEOTIDE SEQUENCE [LARGE SCALE GENOMIC DNA]</scope>
    <source>
        <strain evidence="3">ATCC 25963</strain>
    </source>
</reference>